<dbReference type="GO" id="GO:0030288">
    <property type="term" value="C:outer membrane-bounded periplasmic space"/>
    <property type="evidence" value="ECO:0007669"/>
    <property type="project" value="TreeGrafter"/>
</dbReference>
<comment type="similarity">
    <text evidence="1 7">Belongs to the peptidase S41A family.</text>
</comment>
<dbReference type="Proteomes" id="UP000028875">
    <property type="component" value="Unassembled WGS sequence"/>
</dbReference>
<comment type="catalytic activity">
    <reaction evidence="5">
        <text>The enzyme shows specific recognition of a C-terminal tripeptide, Xaa-Yaa-Zaa, in which Xaa is preferably Ala or Leu, Yaa is preferably Ala or Tyr, and Zaa is preferably Ala, but then cleaves at a variable distance from the C-terminus. A typical cleavage is -Ala-Ala-|-Arg-Ala-Ala-Lys-Glu-Asn-Tyr-Ala-Leu-Ala-Ala.</text>
        <dbReference type="EC" id="3.4.21.102"/>
    </reaction>
</comment>
<dbReference type="Gene3D" id="1.10.101.10">
    <property type="entry name" value="PGBD-like superfamily/PGBD"/>
    <property type="match status" value="1"/>
</dbReference>
<keyword evidence="2 7" id="KW-0645">Protease</keyword>
<dbReference type="SUPFAM" id="SSF52096">
    <property type="entry name" value="ClpP/crotonase"/>
    <property type="match status" value="1"/>
</dbReference>
<evidence type="ECO:0000313" key="11">
    <source>
        <dbReference type="EMBL" id="CDQ39017.1"/>
    </source>
</evidence>
<dbReference type="GO" id="GO:0007165">
    <property type="term" value="P:signal transduction"/>
    <property type="evidence" value="ECO:0007669"/>
    <property type="project" value="TreeGrafter"/>
</dbReference>
<evidence type="ECO:0000256" key="9">
    <source>
        <dbReference type="SAM" id="Phobius"/>
    </source>
</evidence>
<evidence type="ECO:0000256" key="8">
    <source>
        <dbReference type="SAM" id="MobiDB-lite"/>
    </source>
</evidence>
<dbReference type="InterPro" id="IPR055210">
    <property type="entry name" value="CtpA/B_N"/>
</dbReference>
<feature type="region of interest" description="Disordered" evidence="8">
    <location>
        <begin position="51"/>
        <end position="75"/>
    </location>
</feature>
<evidence type="ECO:0000256" key="5">
    <source>
        <dbReference type="ARBA" id="ARBA00051784"/>
    </source>
</evidence>
<evidence type="ECO:0000256" key="3">
    <source>
        <dbReference type="ARBA" id="ARBA00022801"/>
    </source>
</evidence>
<dbReference type="InterPro" id="IPR041489">
    <property type="entry name" value="PDZ_6"/>
</dbReference>
<keyword evidence="4 7" id="KW-0720">Serine protease</keyword>
<dbReference type="PANTHER" id="PTHR32060">
    <property type="entry name" value="TAIL-SPECIFIC PROTEASE"/>
    <property type="match status" value="1"/>
</dbReference>
<evidence type="ECO:0000256" key="2">
    <source>
        <dbReference type="ARBA" id="ARBA00022670"/>
    </source>
</evidence>
<reference evidence="11 12" key="1">
    <citation type="submission" date="2014-03" db="EMBL/GenBank/DDBJ databases">
        <authorList>
            <person name="Urmite Genomes U."/>
        </authorList>
    </citation>
    <scope>NUCLEOTIDE SEQUENCE [LARGE SCALE GENOMIC DNA]</scope>
    <source>
        <strain evidence="11 12">Vm-5</strain>
    </source>
</reference>
<evidence type="ECO:0000256" key="1">
    <source>
        <dbReference type="ARBA" id="ARBA00009179"/>
    </source>
</evidence>
<dbReference type="InterPro" id="IPR001478">
    <property type="entry name" value="PDZ"/>
</dbReference>
<dbReference type="SMART" id="SM00245">
    <property type="entry name" value="TSPc"/>
    <property type="match status" value="1"/>
</dbReference>
<keyword evidence="9" id="KW-1133">Transmembrane helix</keyword>
<dbReference type="InterPro" id="IPR004447">
    <property type="entry name" value="Peptidase_S41A"/>
</dbReference>
<dbReference type="FunFam" id="3.30.750.44:FF:000001">
    <property type="entry name" value="S41 family peptidase"/>
    <property type="match status" value="1"/>
</dbReference>
<dbReference type="Gene3D" id="2.30.42.10">
    <property type="match status" value="1"/>
</dbReference>
<accession>A0A024Q9U1</accession>
<keyword evidence="9" id="KW-0472">Membrane</keyword>
<feature type="domain" description="PDZ" evidence="10">
    <location>
        <begin position="128"/>
        <end position="192"/>
    </location>
</feature>
<feature type="compositionally biased region" description="Polar residues" evidence="8">
    <location>
        <begin position="57"/>
        <end position="75"/>
    </location>
</feature>
<dbReference type="Pfam" id="PF01471">
    <property type="entry name" value="PG_binding_1"/>
    <property type="match status" value="1"/>
</dbReference>
<dbReference type="InterPro" id="IPR005151">
    <property type="entry name" value="Tail-specific_protease"/>
</dbReference>
<protein>
    <recommendedName>
        <fullName evidence="6">C-terminal processing peptidase</fullName>
        <ecNumber evidence="6">3.4.21.102</ecNumber>
    </recommendedName>
</protein>
<dbReference type="CDD" id="cd07560">
    <property type="entry name" value="Peptidase_S41_CPP"/>
    <property type="match status" value="1"/>
</dbReference>
<feature type="transmembrane region" description="Helical" evidence="9">
    <location>
        <begin position="21"/>
        <end position="42"/>
    </location>
</feature>
<dbReference type="InterPro" id="IPR002477">
    <property type="entry name" value="Peptidoglycan-bd-like"/>
</dbReference>
<dbReference type="Pfam" id="PF17820">
    <property type="entry name" value="PDZ_6"/>
    <property type="match status" value="1"/>
</dbReference>
<dbReference type="eggNOG" id="COG0793">
    <property type="taxonomic scope" value="Bacteria"/>
</dbReference>
<dbReference type="EC" id="3.4.21.102" evidence="6"/>
<proteinExistence type="inferred from homology"/>
<dbReference type="AlphaFoldDB" id="A0A024Q9U1"/>
<dbReference type="CDD" id="cd06782">
    <property type="entry name" value="cpPDZ_CPP-like"/>
    <property type="match status" value="1"/>
</dbReference>
<sequence length="502" mass="55653">MFTRFNDDKKCWGEIMKLRKLHIVLLLVAALVIGLAGGYAGVELAKSDDPTAMDNAGVNQGDQDTNSSGSGTPQNMEKVDQAFKLIKENYLEEIDDKQLVEGAIEGMLSSLDDPYSSYMDVETMEQFNEQIESSFEGIGAEVSMVNDTVTIVAPIKDSPAEQAGLRPNDQVLQVDGESLEGLNLNEAVAKIRGEKGSEVELKIQRAGVSDPFNVTIERDTIPVETVYSKTEEVDGKKTGVLEITNFSERTADEFKNQLQELEDNGIEGLVIDVRGNPGGLLNVVEDVLKEFVPEDMPYLQVEDQNGKKTPYYSELTEKKEYPISVVIDEGSASASEILAVAMKEMGYDVVGQTSFGKGTVQQAVPLGDESTIKLTFYKWLSPEGNWIHEKGVKPTIDVKQPDYYYTNPVQIEEPLTKDQTGDQVKNVQIMLKGLGYDPSRTDGYFNEQTEKAITQFQSDNDLKATGEVNEQTSALIETQIVDQIRNDKDDQQMEKALNEIYK</sequence>
<dbReference type="FunFam" id="2.30.42.10:FF:000063">
    <property type="entry name" value="Peptidase, S41 family"/>
    <property type="match status" value="1"/>
</dbReference>
<dbReference type="InterPro" id="IPR036034">
    <property type="entry name" value="PDZ_sf"/>
</dbReference>
<evidence type="ECO:0000313" key="12">
    <source>
        <dbReference type="Proteomes" id="UP000028875"/>
    </source>
</evidence>
<dbReference type="NCBIfam" id="TIGR00225">
    <property type="entry name" value="prc"/>
    <property type="match status" value="1"/>
</dbReference>
<dbReference type="GO" id="GO:0006508">
    <property type="term" value="P:proteolysis"/>
    <property type="evidence" value="ECO:0007669"/>
    <property type="project" value="UniProtKB-KW"/>
</dbReference>
<dbReference type="PANTHER" id="PTHR32060:SF29">
    <property type="entry name" value="CARBOXY-TERMINAL PROCESSING PROTEASE CTPB"/>
    <property type="match status" value="1"/>
</dbReference>
<dbReference type="GO" id="GO:0004252">
    <property type="term" value="F:serine-type endopeptidase activity"/>
    <property type="evidence" value="ECO:0007669"/>
    <property type="project" value="UniProtKB-EC"/>
</dbReference>
<dbReference type="Gene3D" id="3.30.750.44">
    <property type="match status" value="1"/>
</dbReference>
<reference evidence="12" key="2">
    <citation type="submission" date="2014-05" db="EMBL/GenBank/DDBJ databases">
        <title>Draft genome sequence of Virgibacillus massiliensis Vm-5.</title>
        <authorList>
            <person name="Khelaifia S."/>
            <person name="Croce O."/>
            <person name="Lagier J.C."/>
            <person name="Raoult D."/>
        </authorList>
    </citation>
    <scope>NUCLEOTIDE SEQUENCE [LARGE SCALE GENOMIC DNA]</scope>
    <source>
        <strain evidence="12">Vm-5</strain>
    </source>
</reference>
<dbReference type="Pfam" id="PF03572">
    <property type="entry name" value="Peptidase_S41"/>
    <property type="match status" value="1"/>
</dbReference>
<evidence type="ECO:0000256" key="6">
    <source>
        <dbReference type="ARBA" id="ARBA00066637"/>
    </source>
</evidence>
<keyword evidence="12" id="KW-1185">Reference proteome</keyword>
<dbReference type="SUPFAM" id="SSF50156">
    <property type="entry name" value="PDZ domain-like"/>
    <property type="match status" value="1"/>
</dbReference>
<dbReference type="InterPro" id="IPR036365">
    <property type="entry name" value="PGBD-like_sf"/>
</dbReference>
<dbReference type="SUPFAM" id="SSF47090">
    <property type="entry name" value="PGBD-like"/>
    <property type="match status" value="1"/>
</dbReference>
<gene>
    <name evidence="11" type="primary">ctpB</name>
    <name evidence="11" type="ORF">BN990_01298</name>
</gene>
<dbReference type="Pfam" id="PF22694">
    <property type="entry name" value="CtpB_N-like"/>
    <property type="match status" value="1"/>
</dbReference>
<keyword evidence="9" id="KW-0812">Transmembrane</keyword>
<dbReference type="InterPro" id="IPR036366">
    <property type="entry name" value="PGBDSf"/>
</dbReference>
<dbReference type="InterPro" id="IPR029045">
    <property type="entry name" value="ClpP/crotonase-like_dom_sf"/>
</dbReference>
<name>A0A024Q9U1_9BACI</name>
<dbReference type="PROSITE" id="PS50106">
    <property type="entry name" value="PDZ"/>
    <property type="match status" value="1"/>
</dbReference>
<organism evidence="11 12">
    <name type="scientific">Virgibacillus massiliensis</name>
    <dbReference type="NCBI Taxonomy" id="1462526"/>
    <lineage>
        <taxon>Bacteria</taxon>
        <taxon>Bacillati</taxon>
        <taxon>Bacillota</taxon>
        <taxon>Bacilli</taxon>
        <taxon>Bacillales</taxon>
        <taxon>Bacillaceae</taxon>
        <taxon>Virgibacillus</taxon>
    </lineage>
</organism>
<dbReference type="Gene3D" id="3.90.226.10">
    <property type="entry name" value="2-enoyl-CoA Hydratase, Chain A, domain 1"/>
    <property type="match status" value="1"/>
</dbReference>
<evidence type="ECO:0000256" key="4">
    <source>
        <dbReference type="ARBA" id="ARBA00022825"/>
    </source>
</evidence>
<evidence type="ECO:0000259" key="10">
    <source>
        <dbReference type="PROSITE" id="PS50106"/>
    </source>
</evidence>
<dbReference type="SMART" id="SM00228">
    <property type="entry name" value="PDZ"/>
    <property type="match status" value="1"/>
</dbReference>
<dbReference type="EMBL" id="CCDP010000001">
    <property type="protein sequence ID" value="CDQ39017.1"/>
    <property type="molecule type" value="Genomic_DNA"/>
</dbReference>
<keyword evidence="3 7" id="KW-0378">Hydrolase</keyword>
<dbReference type="STRING" id="1462526.BN990_01298"/>
<comment type="caution">
    <text evidence="11">The sequence shown here is derived from an EMBL/GenBank/DDBJ whole genome shotgun (WGS) entry which is preliminary data.</text>
</comment>
<evidence type="ECO:0000256" key="7">
    <source>
        <dbReference type="RuleBase" id="RU004404"/>
    </source>
</evidence>